<comment type="subcellular location">
    <subcellularLocation>
        <location evidence="1">Membrane</location>
        <topology evidence="1">Single-pass type I membrane protein</topology>
    </subcellularLocation>
    <subcellularLocation>
        <location evidence="2">Secreted</location>
    </subcellularLocation>
</comment>
<dbReference type="GO" id="GO:0005576">
    <property type="term" value="C:extracellular region"/>
    <property type="evidence" value="ECO:0007669"/>
    <property type="project" value="UniProtKB-SubCell"/>
</dbReference>
<evidence type="ECO:0000256" key="3">
    <source>
        <dbReference type="ARBA" id="ARBA00007449"/>
    </source>
</evidence>
<dbReference type="Gene3D" id="3.40.50.410">
    <property type="entry name" value="von Willebrand factor, type A domain"/>
    <property type="match status" value="1"/>
</dbReference>
<dbReference type="InterPro" id="IPR036465">
    <property type="entry name" value="vWFA_dom_sf"/>
</dbReference>
<keyword evidence="9" id="KW-0325">Glycoprotein</keyword>
<dbReference type="InterPro" id="IPR015812">
    <property type="entry name" value="Integrin_bsu"/>
</dbReference>
<dbReference type="InterPro" id="IPR002369">
    <property type="entry name" value="Integrin_bsu_VWA"/>
</dbReference>
<dbReference type="NCBIfam" id="TIGR01965">
    <property type="entry name" value="VCBS_repeat"/>
    <property type="match status" value="1"/>
</dbReference>
<dbReference type="SMART" id="SM00187">
    <property type="entry name" value="INB"/>
    <property type="match status" value="1"/>
</dbReference>
<evidence type="ECO:0000256" key="2">
    <source>
        <dbReference type="ARBA" id="ARBA00004613"/>
    </source>
</evidence>
<dbReference type="Pfam" id="PF17803">
    <property type="entry name" value="Cadherin_4"/>
    <property type="match status" value="1"/>
</dbReference>
<evidence type="ECO:0000256" key="1">
    <source>
        <dbReference type="ARBA" id="ARBA00004479"/>
    </source>
</evidence>
<dbReference type="RefSeq" id="WP_119782581.1">
    <property type="nucleotide sequence ID" value="NZ_QYUK01000016.1"/>
</dbReference>
<dbReference type="InterPro" id="IPR050557">
    <property type="entry name" value="RTX_toxin/Mannuronan_C5-epim"/>
</dbReference>
<keyword evidence="4" id="KW-0964">Secreted</keyword>
<dbReference type="InterPro" id="IPR018511">
    <property type="entry name" value="Hemolysin-typ_Ca-bd_CS"/>
</dbReference>
<evidence type="ECO:0000256" key="5">
    <source>
        <dbReference type="ARBA" id="ARBA00022692"/>
    </source>
</evidence>
<protein>
    <recommendedName>
        <fullName evidence="11">Integrin beta subunit VWA domain-containing protein</fullName>
    </recommendedName>
</protein>
<evidence type="ECO:0000256" key="4">
    <source>
        <dbReference type="ARBA" id="ARBA00022525"/>
    </source>
</evidence>
<evidence type="ECO:0000313" key="13">
    <source>
        <dbReference type="Proteomes" id="UP000284605"/>
    </source>
</evidence>
<dbReference type="SUPFAM" id="SSF53300">
    <property type="entry name" value="vWA-like"/>
    <property type="match status" value="1"/>
</dbReference>
<feature type="region of interest" description="Disordered" evidence="10">
    <location>
        <begin position="468"/>
        <end position="491"/>
    </location>
</feature>
<dbReference type="GO" id="GO:0005509">
    <property type="term" value="F:calcium ion binding"/>
    <property type="evidence" value="ECO:0007669"/>
    <property type="project" value="InterPro"/>
</dbReference>
<feature type="region of interest" description="Disordered" evidence="10">
    <location>
        <begin position="116"/>
        <end position="147"/>
    </location>
</feature>
<dbReference type="GO" id="GO:0016020">
    <property type="term" value="C:membrane"/>
    <property type="evidence" value="ECO:0007669"/>
    <property type="project" value="UniProtKB-SubCell"/>
</dbReference>
<dbReference type="PRINTS" id="PR01186">
    <property type="entry name" value="INTEGRINB"/>
</dbReference>
<proteinExistence type="inferred from homology"/>
<evidence type="ECO:0000313" key="12">
    <source>
        <dbReference type="EMBL" id="RJF80529.1"/>
    </source>
</evidence>
<dbReference type="AlphaFoldDB" id="A0A418VTP8"/>
<evidence type="ECO:0000259" key="11">
    <source>
        <dbReference type="SMART" id="SM00187"/>
    </source>
</evidence>
<dbReference type="EMBL" id="QYUK01000016">
    <property type="protein sequence ID" value="RJF80529.1"/>
    <property type="molecule type" value="Genomic_DNA"/>
</dbReference>
<accession>A0A418VTP8</accession>
<keyword evidence="8" id="KW-1015">Disulfide bond</keyword>
<evidence type="ECO:0000256" key="7">
    <source>
        <dbReference type="ARBA" id="ARBA00023136"/>
    </source>
</evidence>
<evidence type="ECO:0000256" key="10">
    <source>
        <dbReference type="SAM" id="MobiDB-lite"/>
    </source>
</evidence>
<evidence type="ECO:0000256" key="6">
    <source>
        <dbReference type="ARBA" id="ARBA00023037"/>
    </source>
</evidence>
<feature type="domain" description="Integrin beta subunit VWA" evidence="11">
    <location>
        <begin position="174"/>
        <end position="490"/>
    </location>
</feature>
<dbReference type="PROSITE" id="PS00330">
    <property type="entry name" value="HEMOLYSIN_CALCIUM"/>
    <property type="match status" value="6"/>
</dbReference>
<keyword evidence="7" id="KW-0472">Membrane</keyword>
<dbReference type="Gene3D" id="2.60.40.10">
    <property type="entry name" value="Immunoglobulins"/>
    <property type="match status" value="1"/>
</dbReference>
<reference evidence="12 13" key="1">
    <citation type="submission" date="2018-09" db="EMBL/GenBank/DDBJ databases">
        <authorList>
            <person name="Zhu H."/>
        </authorList>
    </citation>
    <scope>NUCLEOTIDE SEQUENCE [LARGE SCALE GENOMIC DNA]</scope>
    <source>
        <strain evidence="12 13">K1W22B-8</strain>
    </source>
</reference>
<dbReference type="Gene3D" id="2.150.10.10">
    <property type="entry name" value="Serralysin-like metalloprotease, C-terminal"/>
    <property type="match status" value="4"/>
</dbReference>
<dbReference type="PANTHER" id="PTHR38340">
    <property type="entry name" value="S-LAYER PROTEIN"/>
    <property type="match status" value="1"/>
</dbReference>
<dbReference type="InterPro" id="IPR001343">
    <property type="entry name" value="Hemolysn_Ca-bd"/>
</dbReference>
<organism evidence="12 13">
    <name type="scientific">Oleomonas cavernae</name>
    <dbReference type="NCBI Taxonomy" id="2320859"/>
    <lineage>
        <taxon>Bacteria</taxon>
        <taxon>Pseudomonadati</taxon>
        <taxon>Pseudomonadota</taxon>
        <taxon>Alphaproteobacteria</taxon>
        <taxon>Acetobacterales</taxon>
        <taxon>Acetobacteraceae</taxon>
        <taxon>Oleomonas</taxon>
    </lineage>
</organism>
<keyword evidence="13" id="KW-1185">Reference proteome</keyword>
<dbReference type="Pfam" id="PF00362">
    <property type="entry name" value="Integrin_beta"/>
    <property type="match status" value="1"/>
</dbReference>
<dbReference type="InterPro" id="IPR040853">
    <property type="entry name" value="RapA2_cadherin-like"/>
</dbReference>
<gene>
    <name evidence="12" type="ORF">D3874_25710</name>
</gene>
<dbReference type="OrthoDB" id="6356376at2"/>
<dbReference type="GO" id="GO:0007229">
    <property type="term" value="P:integrin-mediated signaling pathway"/>
    <property type="evidence" value="ECO:0007669"/>
    <property type="project" value="UniProtKB-KW"/>
</dbReference>
<comment type="caution">
    <text evidence="12">The sequence shown here is derived from an EMBL/GenBank/DDBJ whole genome shotgun (WGS) entry which is preliminary data.</text>
</comment>
<keyword evidence="6" id="KW-0401">Integrin</keyword>
<comment type="similarity">
    <text evidence="3">Belongs to the integrin beta chain family.</text>
</comment>
<dbReference type="PRINTS" id="PR00313">
    <property type="entry name" value="CABNDNGRPT"/>
</dbReference>
<feature type="compositionally biased region" description="Acidic residues" evidence="10">
    <location>
        <begin position="127"/>
        <end position="147"/>
    </location>
</feature>
<dbReference type="PANTHER" id="PTHR38340:SF1">
    <property type="entry name" value="S-LAYER PROTEIN"/>
    <property type="match status" value="1"/>
</dbReference>
<evidence type="ECO:0000256" key="8">
    <source>
        <dbReference type="ARBA" id="ARBA00023157"/>
    </source>
</evidence>
<dbReference type="Pfam" id="PF00353">
    <property type="entry name" value="HemolysinCabind"/>
    <property type="match status" value="7"/>
</dbReference>
<dbReference type="InterPro" id="IPR013783">
    <property type="entry name" value="Ig-like_fold"/>
</dbReference>
<keyword evidence="5" id="KW-0812">Transmembrane</keyword>
<dbReference type="SUPFAM" id="SSF51120">
    <property type="entry name" value="beta-Roll"/>
    <property type="match status" value="5"/>
</dbReference>
<dbReference type="InterPro" id="IPR011049">
    <property type="entry name" value="Serralysin-like_metalloprot_C"/>
</dbReference>
<dbReference type="InterPro" id="IPR010221">
    <property type="entry name" value="VCBS_dom"/>
</dbReference>
<dbReference type="Proteomes" id="UP000284605">
    <property type="component" value="Unassembled WGS sequence"/>
</dbReference>
<evidence type="ECO:0000256" key="9">
    <source>
        <dbReference type="ARBA" id="ARBA00023180"/>
    </source>
</evidence>
<name>A0A418VTP8_9PROT</name>
<sequence length="1068" mass="104633">MAGVSVSLAANVENLELSGEGTTGTGNGLDNRLAGAAGHQTLAGGDGADTLDGGVGADTMIGGAGDDTYYVDDAGDLVIEDAAGGVDTVVSAFDVTSIAANIENLRLTGTAHSAVGNAGDNRLSGGDGDDTLDGGDGDDLELGGDGDDTLVSRAGVDTLSGGSGDDRYVLSGGSAHVEDFLGHDTIDCSEAEGDSYIDLSGETASSVEGQSCDLGQGGTTAGPLDVQFLQDLSGSFGDDIATVRGLVPSIVTALRGVQTDSLFGASTFIDKPVSPFGAAGEWVYAQALGLTADTAALTATYNGMVIRNGADEPESQIEALMQLALHAGDVGYRADSARFAVLFTDAPFHQAGDGAAGGITTPNNGDGLTPGNGALEDYPTIAQLSVALTAANLIPIFAIANGYESVYQGLVTTLGRGAVVTLTADSSNVVAAITTGLTAATTTRIEDAVGGAGGDTIKGGVEDNHLWGGAGGDTLDGASGDDTLEGGVGDDAIHGGAGDDIAVFGGAWADYDISETAGVLAVADRRAGGDGTDSVDGVEHVAFATGTFTAADIVNSGPAAADDIGASLREAGSGETSAPPATGNVLANDSDVNLATAGLGEVLTVAAARAGASAASGVFQAVGGATGIDGLYGRLTINADGSYSYALDDSRPATQALATGDLVRDIFTYRVADLHGATDTAELSFAVSGTTDAATAAVTAASDKLLVTVGLDSALAASVLLANDKVVPGETLTVTGISNAVGVTVTLVDGRLVINAAGAVAGFDYAVASASGGTAAGHVTLAGITTTDAAERLSTGGSYAAADLQGRGGNDTLTGGNGNDRILGDLGSDRLTGGAGDDLLVGLAGHDTLIGGTGADRMEGGLDADSYVVDDVGDLVAELLGEGSDSVSTSLAAYTLTANVEKLKATGAGAFTGTGNELANIITGGSGDDLLLGLGGKDRLVGGLGNDTLAGGAAADSLTGSGGGDLFRFDALSDLSTRQTTSDTVADFSSAEGDRLDLGRIDADSISAGDQAFAFIGTAAFGHHAGELRYVAGTGSSAVYGDVDGNGVADFMLTLAGVAALASTDFLL</sequence>